<dbReference type="SUPFAM" id="SSF50978">
    <property type="entry name" value="WD40 repeat-like"/>
    <property type="match status" value="1"/>
</dbReference>
<sequence>MPNVKRLIYEINSIAGGIQATGNYGGEGQFLASLGIDPEYPLGTLDRPSGAIASPVYQQFSSDHMTSATTPMFITGAKTTTGVFVYGANGSLVTYSDALLAVTEDGIGNLATSSGNGMTDYNDYIYCATNTDIQRFGRLSQTAPAFSGSYWVTSLGQSALTNSTYPGTRTVNYPNHFLYPHNDGYLYILDYDGANGRIHALITSSDGTGGSAEWDVVQLPPGFMPTCAAPYGTDIAIIMTPQGYNSSQKAKMALWDTVRGNKPYRFVEIGEPLATAAVNKNGELIIFAGDLGGGCKVLRYLGGESFEALASVNEGSPPPAGAVDVRGDCLAWGGHVDYPATAAGIFTLGHRSFGMPKFAMHNIARATSTGTFPIVSCLKFLQRTDYPVFGWRTDTPDDYVLNKIGGAGSHASVFQSAPINVGKNFIIRRLKIKLSAAVAATTIITPTIYVDNELASFTAGDAGLLAINSTNYANSERFIDMRDLSINGQHNFYLRLDFTGTDTNSVILPIVFEIEPYD</sequence>
<name>A0A6H1ZDX8_9ZZZZ</name>
<reference evidence="1" key="1">
    <citation type="submission" date="2020-03" db="EMBL/GenBank/DDBJ databases">
        <title>The deep terrestrial virosphere.</title>
        <authorList>
            <person name="Holmfeldt K."/>
            <person name="Nilsson E."/>
            <person name="Simone D."/>
            <person name="Lopez-Fernandez M."/>
            <person name="Wu X."/>
            <person name="de Brujin I."/>
            <person name="Lundin D."/>
            <person name="Andersson A."/>
            <person name="Bertilsson S."/>
            <person name="Dopson M."/>
        </authorList>
    </citation>
    <scope>NUCLEOTIDE SEQUENCE</scope>
    <source>
        <strain evidence="1">TM448A00260</strain>
    </source>
</reference>
<evidence type="ECO:0000313" key="1">
    <source>
        <dbReference type="EMBL" id="QJA45587.1"/>
    </source>
</evidence>
<gene>
    <name evidence="1" type="ORF">TM448A00260_0016</name>
</gene>
<dbReference type="AlphaFoldDB" id="A0A6H1ZDX8"/>
<protein>
    <submittedName>
        <fullName evidence="1">Uncharacterized protein</fullName>
    </submittedName>
</protein>
<organism evidence="1">
    <name type="scientific">viral metagenome</name>
    <dbReference type="NCBI Taxonomy" id="1070528"/>
    <lineage>
        <taxon>unclassified sequences</taxon>
        <taxon>metagenomes</taxon>
        <taxon>organismal metagenomes</taxon>
    </lineage>
</organism>
<proteinExistence type="predicted"/>
<dbReference type="InterPro" id="IPR036322">
    <property type="entry name" value="WD40_repeat_dom_sf"/>
</dbReference>
<accession>A0A6H1ZDX8</accession>
<dbReference type="EMBL" id="MT143993">
    <property type="protein sequence ID" value="QJA45587.1"/>
    <property type="molecule type" value="Genomic_DNA"/>
</dbReference>